<evidence type="ECO:0000313" key="2">
    <source>
        <dbReference type="Proteomes" id="UP001574673"/>
    </source>
</evidence>
<organism evidence="1 2">
    <name type="scientific">Dentiradicibacter hellwigii</name>
    <dbReference type="NCBI Taxonomy" id="3149053"/>
    <lineage>
        <taxon>Bacteria</taxon>
        <taxon>Pseudomonadati</taxon>
        <taxon>Pseudomonadota</taxon>
        <taxon>Betaproteobacteria</taxon>
        <taxon>Rhodocyclales</taxon>
        <taxon>Rhodocyclaceae</taxon>
        <taxon>Dentiradicibacter</taxon>
    </lineage>
</organism>
<comment type="caution">
    <text evidence="1">The sequence shown here is derived from an EMBL/GenBank/DDBJ whole genome shotgun (WGS) entry which is preliminary data.</text>
</comment>
<dbReference type="EMBL" id="JBEUWX010000002">
    <property type="protein sequence ID" value="MFA9949980.1"/>
    <property type="molecule type" value="Genomic_DNA"/>
</dbReference>
<protein>
    <submittedName>
        <fullName evidence="1">Uncharacterized protein</fullName>
    </submittedName>
</protein>
<name>A0ABV4UFZ2_9RHOO</name>
<accession>A0ABV4UFZ2</accession>
<dbReference type="Proteomes" id="UP001574673">
    <property type="component" value="Unassembled WGS sequence"/>
</dbReference>
<gene>
    <name evidence="1" type="ORF">ABCS64_06560</name>
</gene>
<sequence length="191" mass="22266">MEKINGKKDILEYLKTLLEGSNIIHANKWIINNQEALKKFLTRSEYLKIKFEPIKFAKAYLAENLIKYKENIPHCRYEEYLMTFTDAALQQDGSLKEDWYSKIFDGVFLPFFLGNKKGTEVKIQSYLKKHQGKKSILSTNVIDLIFFAEMISTQNIELSKLIIESISNYFANINILFTEVENAKINIYLTG</sequence>
<keyword evidence="2" id="KW-1185">Reference proteome</keyword>
<evidence type="ECO:0000313" key="1">
    <source>
        <dbReference type="EMBL" id="MFA9949980.1"/>
    </source>
</evidence>
<reference evidence="2" key="1">
    <citation type="submission" date="2024-06" db="EMBL/GenBank/DDBJ databases">
        <title>Radixoralia hellwigii gen. nov., sp nov., isolated from a root canal in the human oral cavity.</title>
        <authorList>
            <person name="Bartsch S."/>
            <person name="Wittmer A."/>
            <person name="Schulz A.-K."/>
            <person name="Neumann-Schaal M."/>
            <person name="Wolf J."/>
            <person name="Gronow S."/>
            <person name="Tennert C."/>
            <person name="Haecker G."/>
            <person name="Cieplik F."/>
            <person name="Al-Ahmad A."/>
        </authorList>
    </citation>
    <scope>NUCLEOTIDE SEQUENCE [LARGE SCALE GENOMIC DNA]</scope>
    <source>
        <strain evidence="2">Wk13</strain>
    </source>
</reference>
<dbReference type="RefSeq" id="WP_418891071.1">
    <property type="nucleotide sequence ID" value="NZ_JBEUWX010000002.1"/>
</dbReference>
<proteinExistence type="predicted"/>